<dbReference type="InterPro" id="IPR036779">
    <property type="entry name" value="LysM_dom_sf"/>
</dbReference>
<feature type="domain" description="LysM" evidence="3">
    <location>
        <begin position="121"/>
        <end position="165"/>
    </location>
</feature>
<feature type="compositionally biased region" description="Basic and acidic residues" evidence="1">
    <location>
        <begin position="61"/>
        <end position="101"/>
    </location>
</feature>
<gene>
    <name evidence="4" type="ORF">CSSPTR1EN2_LOCUS19047</name>
</gene>
<dbReference type="InterPro" id="IPR018392">
    <property type="entry name" value="LysM"/>
</dbReference>
<keyword evidence="2" id="KW-0812">Transmembrane</keyword>
<sequence length="167" mass="18020">MSTGANATPNGTHKVHKKVEDNGKGKDDGNKNAIVIVAGVVVASGIAFSVYKTFHKEDHPLNKAKDAKGEAEEKGRDIRSGLKEAGRDAKSFANREKEKVQDAGSHFYEQGKEAKKRIDGREIRVHKGDTLWGLSRRYGVSVESLKASNGILAGDFIAAGDTITVPY</sequence>
<name>A0ABP0UT79_9BRYO</name>
<evidence type="ECO:0000313" key="5">
    <source>
        <dbReference type="Proteomes" id="UP001497512"/>
    </source>
</evidence>
<evidence type="ECO:0000256" key="1">
    <source>
        <dbReference type="SAM" id="MobiDB-lite"/>
    </source>
</evidence>
<reference evidence="4" key="1">
    <citation type="submission" date="2024-02" db="EMBL/GenBank/DDBJ databases">
        <authorList>
            <consortium name="ELIXIR-Norway"/>
            <consortium name="Elixir Norway"/>
        </authorList>
    </citation>
    <scope>NUCLEOTIDE SEQUENCE</scope>
</reference>
<keyword evidence="2" id="KW-0472">Membrane</keyword>
<organism evidence="4 5">
    <name type="scientific">Sphagnum troendelagicum</name>
    <dbReference type="NCBI Taxonomy" id="128251"/>
    <lineage>
        <taxon>Eukaryota</taxon>
        <taxon>Viridiplantae</taxon>
        <taxon>Streptophyta</taxon>
        <taxon>Embryophyta</taxon>
        <taxon>Bryophyta</taxon>
        <taxon>Sphagnophytina</taxon>
        <taxon>Sphagnopsida</taxon>
        <taxon>Sphagnales</taxon>
        <taxon>Sphagnaceae</taxon>
        <taxon>Sphagnum</taxon>
    </lineage>
</organism>
<feature type="transmembrane region" description="Helical" evidence="2">
    <location>
        <begin position="33"/>
        <end position="51"/>
    </location>
</feature>
<proteinExistence type="predicted"/>
<feature type="compositionally biased region" description="Basic and acidic residues" evidence="1">
    <location>
        <begin position="18"/>
        <end position="30"/>
    </location>
</feature>
<dbReference type="PANTHER" id="PTHR33734:SF26">
    <property type="entry name" value="LYSM DOMAIN-CONTAINING PROTEIN"/>
    <property type="match status" value="1"/>
</dbReference>
<protein>
    <recommendedName>
        <fullName evidence="3">LysM domain-containing protein</fullName>
    </recommendedName>
</protein>
<dbReference type="Proteomes" id="UP001497512">
    <property type="component" value="Chromosome 6"/>
</dbReference>
<feature type="compositionally biased region" description="Polar residues" evidence="1">
    <location>
        <begin position="1"/>
        <end position="11"/>
    </location>
</feature>
<dbReference type="Pfam" id="PF01476">
    <property type="entry name" value="LysM"/>
    <property type="match status" value="1"/>
</dbReference>
<dbReference type="EMBL" id="OZ019898">
    <property type="protein sequence ID" value="CAK9228407.1"/>
    <property type="molecule type" value="Genomic_DNA"/>
</dbReference>
<dbReference type="Gene3D" id="3.10.350.10">
    <property type="entry name" value="LysM domain"/>
    <property type="match status" value="1"/>
</dbReference>
<feature type="region of interest" description="Disordered" evidence="1">
    <location>
        <begin position="1"/>
        <end position="30"/>
    </location>
</feature>
<keyword evidence="2" id="KW-1133">Transmembrane helix</keyword>
<dbReference type="SMART" id="SM00257">
    <property type="entry name" value="LysM"/>
    <property type="match status" value="1"/>
</dbReference>
<accession>A0ABP0UT79</accession>
<evidence type="ECO:0000259" key="3">
    <source>
        <dbReference type="PROSITE" id="PS51782"/>
    </source>
</evidence>
<dbReference type="PROSITE" id="PS51782">
    <property type="entry name" value="LYSM"/>
    <property type="match status" value="1"/>
</dbReference>
<dbReference type="PANTHER" id="PTHR33734">
    <property type="entry name" value="LYSM DOMAIN-CONTAINING GPI-ANCHORED PROTEIN 2"/>
    <property type="match status" value="1"/>
</dbReference>
<dbReference type="CDD" id="cd00118">
    <property type="entry name" value="LysM"/>
    <property type="match status" value="1"/>
</dbReference>
<feature type="region of interest" description="Disordered" evidence="1">
    <location>
        <begin position="61"/>
        <end position="105"/>
    </location>
</feature>
<dbReference type="SUPFAM" id="SSF54106">
    <property type="entry name" value="LysM domain"/>
    <property type="match status" value="1"/>
</dbReference>
<keyword evidence="5" id="KW-1185">Reference proteome</keyword>
<evidence type="ECO:0000313" key="4">
    <source>
        <dbReference type="EMBL" id="CAK9228407.1"/>
    </source>
</evidence>
<evidence type="ECO:0000256" key="2">
    <source>
        <dbReference type="SAM" id="Phobius"/>
    </source>
</evidence>